<dbReference type="AlphaFoldDB" id="A0A9P8EYI5"/>
<proteinExistence type="predicted"/>
<gene>
    <name evidence="2" type="ORF">KCU76_g439</name>
</gene>
<dbReference type="EMBL" id="JAHFXF010000008">
    <property type="protein sequence ID" value="KAG9700837.1"/>
    <property type="molecule type" value="Genomic_DNA"/>
</dbReference>
<protein>
    <submittedName>
        <fullName evidence="2">Uncharacterized protein</fullName>
    </submittedName>
</protein>
<feature type="region of interest" description="Disordered" evidence="1">
    <location>
        <begin position="1"/>
        <end position="22"/>
    </location>
</feature>
<reference evidence="2" key="2">
    <citation type="submission" date="2021-08" db="EMBL/GenBank/DDBJ databases">
        <authorList>
            <person name="Gostincar C."/>
            <person name="Sun X."/>
            <person name="Song Z."/>
            <person name="Gunde-Cimerman N."/>
        </authorList>
    </citation>
    <scope>NUCLEOTIDE SEQUENCE</scope>
    <source>
        <strain evidence="2">EXF-9911</strain>
    </source>
</reference>
<evidence type="ECO:0000313" key="2">
    <source>
        <dbReference type="EMBL" id="KAG9700837.1"/>
    </source>
</evidence>
<dbReference type="OrthoDB" id="3880731at2759"/>
<reference evidence="2" key="1">
    <citation type="journal article" date="2021" name="J Fungi (Basel)">
        <title>Virulence traits and population genomics of the black yeast Aureobasidium melanogenum.</title>
        <authorList>
            <person name="Cernosa A."/>
            <person name="Sun X."/>
            <person name="Gostincar C."/>
            <person name="Fang C."/>
            <person name="Gunde-Cimerman N."/>
            <person name="Song Z."/>
        </authorList>
    </citation>
    <scope>NUCLEOTIDE SEQUENCE</scope>
    <source>
        <strain evidence="2">EXF-9911</strain>
    </source>
</reference>
<evidence type="ECO:0000313" key="3">
    <source>
        <dbReference type="Proteomes" id="UP000779574"/>
    </source>
</evidence>
<name>A0A9P8EYI5_AURME</name>
<evidence type="ECO:0000256" key="1">
    <source>
        <dbReference type="SAM" id="MobiDB-lite"/>
    </source>
</evidence>
<organism evidence="2 3">
    <name type="scientific">Aureobasidium melanogenum</name>
    <name type="common">Aureobasidium pullulans var. melanogenum</name>
    <dbReference type="NCBI Taxonomy" id="46634"/>
    <lineage>
        <taxon>Eukaryota</taxon>
        <taxon>Fungi</taxon>
        <taxon>Dikarya</taxon>
        <taxon>Ascomycota</taxon>
        <taxon>Pezizomycotina</taxon>
        <taxon>Dothideomycetes</taxon>
        <taxon>Dothideomycetidae</taxon>
        <taxon>Dothideales</taxon>
        <taxon>Saccotheciaceae</taxon>
        <taxon>Aureobasidium</taxon>
    </lineage>
</organism>
<comment type="caution">
    <text evidence="2">The sequence shown here is derived from an EMBL/GenBank/DDBJ whole genome shotgun (WGS) entry which is preliminary data.</text>
</comment>
<accession>A0A9P8EYI5</accession>
<sequence length="83" mass="9430">MSNHIDVPKEDDDKINRTLRENLPDNINEVDLGSKEQKGMYPLYPPPFPSLYYTPYPLYSPLFSPSPTLVLPPALPDILLTES</sequence>
<dbReference type="Proteomes" id="UP000779574">
    <property type="component" value="Unassembled WGS sequence"/>
</dbReference>
<feature type="non-terminal residue" evidence="2">
    <location>
        <position position="83"/>
    </location>
</feature>